<dbReference type="STRING" id="907931.GCA_000165675_01476"/>
<protein>
    <submittedName>
        <fullName evidence="2">Uncharacterized protein</fullName>
    </submittedName>
</protein>
<accession>A0A4R5N763</accession>
<evidence type="ECO:0000256" key="1">
    <source>
        <dbReference type="SAM" id="Phobius"/>
    </source>
</evidence>
<gene>
    <name evidence="2" type="ORF">C5L23_001332</name>
</gene>
<dbReference type="EMBL" id="PUFI01000015">
    <property type="protein sequence ID" value="TDG67533.1"/>
    <property type="molecule type" value="Genomic_DNA"/>
</dbReference>
<keyword evidence="1" id="KW-1133">Transmembrane helix</keyword>
<reference evidence="2 3" key="1">
    <citation type="journal article" date="2019" name="Appl. Microbiol. Biotechnol.">
        <title>Uncovering carbohydrate metabolism through a genotype-phenotype association study of 56 lactic acid bacteria genomes.</title>
        <authorList>
            <person name="Buron-Moles G."/>
            <person name="Chailyan A."/>
            <person name="Dolejs I."/>
            <person name="Forster J."/>
            <person name="Miks M.H."/>
        </authorList>
    </citation>
    <scope>NUCLEOTIDE SEQUENCE [LARGE SCALE GENOMIC DNA]</scope>
    <source>
        <strain evidence="2 3">ATCC 700006</strain>
    </source>
</reference>
<dbReference type="AlphaFoldDB" id="A0A4R5N763"/>
<name>A0A4R5N763_9LACO</name>
<organism evidence="2 3">
    <name type="scientific">Leuconostoc fallax</name>
    <dbReference type="NCBI Taxonomy" id="1251"/>
    <lineage>
        <taxon>Bacteria</taxon>
        <taxon>Bacillati</taxon>
        <taxon>Bacillota</taxon>
        <taxon>Bacilli</taxon>
        <taxon>Lactobacillales</taxon>
        <taxon>Lactobacillaceae</taxon>
        <taxon>Leuconostoc</taxon>
    </lineage>
</organism>
<keyword evidence="3" id="KW-1185">Reference proteome</keyword>
<dbReference type="RefSeq" id="WP_010007134.1">
    <property type="nucleotide sequence ID" value="NZ_JAGYGP010000001.1"/>
</dbReference>
<comment type="caution">
    <text evidence="2">The sequence shown here is derived from an EMBL/GenBank/DDBJ whole genome shotgun (WGS) entry which is preliminary data.</text>
</comment>
<proteinExistence type="predicted"/>
<evidence type="ECO:0000313" key="2">
    <source>
        <dbReference type="EMBL" id="TDG67533.1"/>
    </source>
</evidence>
<keyword evidence="1" id="KW-0812">Transmembrane</keyword>
<dbReference type="Proteomes" id="UP000295681">
    <property type="component" value="Unassembled WGS sequence"/>
</dbReference>
<sequence length="85" mass="9697">MINAIWSGVIFMFGLVVFLALAALCIRLKGRNMQVGHPRHKQLQYDKYRLLIPMKFVPSGKADINNLAVICNPCYTLKAKGEQRY</sequence>
<keyword evidence="1" id="KW-0472">Membrane</keyword>
<feature type="transmembrane region" description="Helical" evidence="1">
    <location>
        <begin position="6"/>
        <end position="26"/>
    </location>
</feature>
<evidence type="ECO:0000313" key="3">
    <source>
        <dbReference type="Proteomes" id="UP000295681"/>
    </source>
</evidence>